<reference evidence="3" key="1">
    <citation type="submission" date="2015-06" db="EMBL/GenBank/DDBJ databases">
        <title>Expansion of signal transduction pathways in fungi by whole-genome duplication.</title>
        <authorList>
            <consortium name="DOE Joint Genome Institute"/>
            <person name="Corrochano L.M."/>
            <person name="Kuo A."/>
            <person name="Marcet-Houben M."/>
            <person name="Polaino S."/>
            <person name="Salamov A."/>
            <person name="Villalobos J.M."/>
            <person name="Alvarez M.I."/>
            <person name="Avalos J."/>
            <person name="Benito E.P."/>
            <person name="Benoit I."/>
            <person name="Burger G."/>
            <person name="Camino L.P."/>
            <person name="Canovas D."/>
            <person name="Cerda-Olmedo E."/>
            <person name="Cheng J.-F."/>
            <person name="Dominguez A."/>
            <person name="Elias M."/>
            <person name="Eslava A.P."/>
            <person name="Glaser F."/>
            <person name="Grimwood J."/>
            <person name="Gutierrez G."/>
            <person name="Heitman J."/>
            <person name="Henrissat B."/>
            <person name="Iturriaga E.A."/>
            <person name="Lang B.F."/>
            <person name="Lavin J.L."/>
            <person name="Lee S."/>
            <person name="Li W."/>
            <person name="Lindquist E."/>
            <person name="Lopez-Garcia S."/>
            <person name="Luque E.M."/>
            <person name="Marcos A.T."/>
            <person name="Martin J."/>
            <person name="McCluskey K."/>
            <person name="Medina H.R."/>
            <person name="Miralles-Duran A."/>
            <person name="Miyazaki A."/>
            <person name="Munoz-Torres E."/>
            <person name="Oguiza J.A."/>
            <person name="Ohm R."/>
            <person name="Olmedo M."/>
            <person name="Orejas M."/>
            <person name="Ortiz-Castellanos L."/>
            <person name="Pisabarro A.G."/>
            <person name="Rodriguez-Romero J."/>
            <person name="Ruiz-Herrera J."/>
            <person name="Ruiz-Vazquez R."/>
            <person name="Sanz C."/>
            <person name="Schackwitz W."/>
            <person name="Schmutz J."/>
            <person name="Shahriari M."/>
            <person name="Shelest E."/>
            <person name="Silva-Franco F."/>
            <person name="Soanes D."/>
            <person name="Syed K."/>
            <person name="Tagua V.G."/>
            <person name="Talbot N.J."/>
            <person name="Thon M."/>
            <person name="De vries R.P."/>
            <person name="Wiebenga A."/>
            <person name="Yadav J.S."/>
            <person name="Braun E.L."/>
            <person name="Baker S."/>
            <person name="Garre V."/>
            <person name="Horwitz B."/>
            <person name="Torres-Martinez S."/>
            <person name="Idnurm A."/>
            <person name="Herrera-Estrella A."/>
            <person name="Gabaldon T."/>
            <person name="Grigoriev I.V."/>
        </authorList>
    </citation>
    <scope>NUCLEOTIDE SEQUENCE [LARGE SCALE GENOMIC DNA]</scope>
    <source>
        <strain evidence="3">NRRL 1555(-)</strain>
    </source>
</reference>
<dbReference type="Proteomes" id="UP000077315">
    <property type="component" value="Unassembled WGS sequence"/>
</dbReference>
<keyword evidence="3" id="KW-1185">Reference proteome</keyword>
<dbReference type="VEuPathDB" id="FungiDB:PHYBLDRAFT_157127"/>
<name>A0A162VB69_PHYB8</name>
<protein>
    <submittedName>
        <fullName evidence="2">Uncharacterized protein</fullName>
    </submittedName>
</protein>
<dbReference type="EMBL" id="KV440971">
    <property type="protein sequence ID" value="OAD81392.1"/>
    <property type="molecule type" value="Genomic_DNA"/>
</dbReference>
<proteinExistence type="predicted"/>
<organism evidence="2 3">
    <name type="scientific">Phycomyces blakesleeanus (strain ATCC 8743b / DSM 1359 / FGSC 10004 / NBRC 33097 / NRRL 1555)</name>
    <dbReference type="NCBI Taxonomy" id="763407"/>
    <lineage>
        <taxon>Eukaryota</taxon>
        <taxon>Fungi</taxon>
        <taxon>Fungi incertae sedis</taxon>
        <taxon>Mucoromycota</taxon>
        <taxon>Mucoromycotina</taxon>
        <taxon>Mucoromycetes</taxon>
        <taxon>Mucorales</taxon>
        <taxon>Phycomycetaceae</taxon>
        <taxon>Phycomyces</taxon>
    </lineage>
</organism>
<dbReference type="InParanoid" id="A0A162VB69"/>
<accession>A0A162VB69</accession>
<dbReference type="GeneID" id="28994478"/>
<evidence type="ECO:0000313" key="2">
    <source>
        <dbReference type="EMBL" id="OAD81392.1"/>
    </source>
</evidence>
<evidence type="ECO:0000313" key="3">
    <source>
        <dbReference type="Proteomes" id="UP000077315"/>
    </source>
</evidence>
<sequence length="156" mass="16561">MNMGINQNQASVQLLRNQLIKQQMATAAAAAAAAANRGVPNHVPQGINGVRPAGLNPNSLLLSNINIGNGNSPNMAMNVNNNNNNSNPNGVIGLGIAGANPIGEINLSPQEILEFQQKIMQAKHQQAQHAQHAQQAQQTQHAQQAQQHNNQHSQGM</sequence>
<feature type="region of interest" description="Disordered" evidence="1">
    <location>
        <begin position="123"/>
        <end position="156"/>
    </location>
</feature>
<gene>
    <name evidence="2" type="ORF">PHYBLDRAFT_157127</name>
</gene>
<dbReference type="AlphaFoldDB" id="A0A162VB69"/>
<evidence type="ECO:0000256" key="1">
    <source>
        <dbReference type="SAM" id="MobiDB-lite"/>
    </source>
</evidence>
<dbReference type="RefSeq" id="XP_018299432.1">
    <property type="nucleotide sequence ID" value="XM_018433572.1"/>
</dbReference>